<dbReference type="PANTHER" id="PTHR43734:SF1">
    <property type="entry name" value="PHYTOENE DESATURASE"/>
    <property type="match status" value="1"/>
</dbReference>
<evidence type="ECO:0000313" key="4">
    <source>
        <dbReference type="Proteomes" id="UP000219922"/>
    </source>
</evidence>
<comment type="similarity">
    <text evidence="1">Belongs to the carotenoid/retinoid oxidoreductase family. CrtN subfamily.</text>
</comment>
<evidence type="ECO:0000259" key="2">
    <source>
        <dbReference type="Pfam" id="PF01593"/>
    </source>
</evidence>
<dbReference type="PRINTS" id="PR00420">
    <property type="entry name" value="RNGMNOXGNASE"/>
</dbReference>
<organism evidence="3 4">
    <name type="scientific">Bacillus cereus</name>
    <dbReference type="NCBI Taxonomy" id="1396"/>
    <lineage>
        <taxon>Bacteria</taxon>
        <taxon>Bacillati</taxon>
        <taxon>Bacillota</taxon>
        <taxon>Bacilli</taxon>
        <taxon>Bacillales</taxon>
        <taxon>Bacillaceae</taxon>
        <taxon>Bacillus</taxon>
        <taxon>Bacillus cereus group</taxon>
    </lineage>
</organism>
<dbReference type="PANTHER" id="PTHR43734">
    <property type="entry name" value="PHYTOENE DESATURASE"/>
    <property type="match status" value="1"/>
</dbReference>
<dbReference type="EMBL" id="NVMX01000160">
    <property type="protein sequence ID" value="PDZ94577.1"/>
    <property type="molecule type" value="Genomic_DNA"/>
</dbReference>
<reference evidence="3 4" key="1">
    <citation type="submission" date="2017-09" db="EMBL/GenBank/DDBJ databases">
        <title>Large-scale bioinformatics analysis of Bacillus genomes uncovers conserved roles of natural products in bacterial physiology.</title>
        <authorList>
            <consortium name="Agbiome Team Llc"/>
            <person name="Bleich R.M."/>
            <person name="Grubbs K.J."/>
            <person name="Santa Maria K.C."/>
            <person name="Allen S.E."/>
            <person name="Farag S."/>
            <person name="Shank E.A."/>
            <person name="Bowers A."/>
        </authorList>
    </citation>
    <scope>NUCLEOTIDE SEQUENCE [LARGE SCALE GENOMIC DNA]</scope>
    <source>
        <strain evidence="3 4">AFS092789</strain>
    </source>
</reference>
<protein>
    <submittedName>
        <fullName evidence="3">Phytoene dehydrogenase</fullName>
    </submittedName>
</protein>
<sequence length="432" mass="49236">MERLEKQYDVIVVGGGLAGLSAAAHLAKNGKKVILIEKAKIGGRAMTVKIKGYEFNMGAHAFYGRDTSTLHTLEKELQLKVNWAGFSPDKAIYDLGQELAVIPSSLKGLMQTKMLTGYNKFNFAWFVLFTIIGLHKGSSNTSISEWMEEQKLNDEIKTMLLTLASSNFFTNEPGKIPSDVFFTYYKKMFRTKKPVSYVRGGWQNLIEQLTQVIEENDGEILTKAKLTEVKIENGKVESLLVGDESYIADNYIFCIPPDELHKAFKNTILEPRFMEYSNLEPTYVMLYDIGLKERVNSPYTYVYDTKNKLFITDISYYDPSCAPEDAQLLQAIAYLNKEETENPETIEQYREKIEAFYDKHFDGWRESLVVPKISKKAIVQTIKWNMSQQGIPISFEDVSNLYFAGDWCHGHGQLSELSFSSAYHVSKLIQST</sequence>
<dbReference type="GO" id="GO:0016491">
    <property type="term" value="F:oxidoreductase activity"/>
    <property type="evidence" value="ECO:0007669"/>
    <property type="project" value="InterPro"/>
</dbReference>
<dbReference type="Proteomes" id="UP000219922">
    <property type="component" value="Unassembled WGS sequence"/>
</dbReference>
<proteinExistence type="inferred from homology"/>
<accession>A0A9X6XV93</accession>
<dbReference type="InterPro" id="IPR002937">
    <property type="entry name" value="Amino_oxidase"/>
</dbReference>
<dbReference type="SUPFAM" id="SSF51905">
    <property type="entry name" value="FAD/NAD(P)-binding domain"/>
    <property type="match status" value="1"/>
</dbReference>
<dbReference type="RefSeq" id="WP_098006887.1">
    <property type="nucleotide sequence ID" value="NZ_NVMX01000160.1"/>
</dbReference>
<dbReference type="Pfam" id="PF01593">
    <property type="entry name" value="Amino_oxidase"/>
    <property type="match status" value="1"/>
</dbReference>
<evidence type="ECO:0000313" key="3">
    <source>
        <dbReference type="EMBL" id="PDZ94577.1"/>
    </source>
</evidence>
<evidence type="ECO:0000256" key="1">
    <source>
        <dbReference type="ARBA" id="ARBA00038322"/>
    </source>
</evidence>
<dbReference type="Gene3D" id="3.90.660.50">
    <property type="match status" value="1"/>
</dbReference>
<gene>
    <name evidence="3" type="ORF">CON36_33055</name>
</gene>
<name>A0A9X6XV93_BACCE</name>
<dbReference type="Gene3D" id="3.50.50.60">
    <property type="entry name" value="FAD/NAD(P)-binding domain"/>
    <property type="match status" value="1"/>
</dbReference>
<comment type="caution">
    <text evidence="3">The sequence shown here is derived from an EMBL/GenBank/DDBJ whole genome shotgun (WGS) entry which is preliminary data.</text>
</comment>
<dbReference type="AlphaFoldDB" id="A0A9X6XV93"/>
<dbReference type="InterPro" id="IPR036188">
    <property type="entry name" value="FAD/NAD-bd_sf"/>
</dbReference>
<feature type="domain" description="Amine oxidase" evidence="2">
    <location>
        <begin position="17"/>
        <end position="413"/>
    </location>
</feature>